<protein>
    <recommendedName>
        <fullName evidence="2">SLH domain-containing protein</fullName>
    </recommendedName>
</protein>
<name>A0A4Q9DN45_9BACL</name>
<keyword evidence="4" id="KW-1185">Reference proteome</keyword>
<dbReference type="Pfam" id="PF13290">
    <property type="entry name" value="CHB_HEX_C_1"/>
    <property type="match status" value="2"/>
</dbReference>
<keyword evidence="1" id="KW-0732">Signal</keyword>
<evidence type="ECO:0000313" key="4">
    <source>
        <dbReference type="Proteomes" id="UP000293142"/>
    </source>
</evidence>
<feature type="chain" id="PRO_5020657213" description="SLH domain-containing protein" evidence="1">
    <location>
        <begin position="32"/>
        <end position="3040"/>
    </location>
</feature>
<dbReference type="Gene3D" id="2.160.20.110">
    <property type="match status" value="6"/>
</dbReference>
<dbReference type="Proteomes" id="UP000293142">
    <property type="component" value="Unassembled WGS sequence"/>
</dbReference>
<dbReference type="OrthoDB" id="9802197at2"/>
<reference evidence="3 4" key="1">
    <citation type="submission" date="2019-02" db="EMBL/GenBank/DDBJ databases">
        <title>Paenibacillus sp. nov., isolated from surface-sterilized tissue of Thalictrum simplex L.</title>
        <authorList>
            <person name="Tuo L."/>
        </authorList>
    </citation>
    <scope>NUCLEOTIDE SEQUENCE [LARGE SCALE GENOMIC DNA]</scope>
    <source>
        <strain evidence="3 4">N2SHLJ1</strain>
    </source>
</reference>
<feature type="domain" description="SLH" evidence="2">
    <location>
        <begin position="2898"/>
        <end position="2956"/>
    </location>
</feature>
<dbReference type="RefSeq" id="WP_131015180.1">
    <property type="nucleotide sequence ID" value="NZ_SIRE01000014.1"/>
</dbReference>
<dbReference type="PANTHER" id="PTHR43308">
    <property type="entry name" value="OUTER MEMBRANE PROTEIN ALPHA-RELATED"/>
    <property type="match status" value="1"/>
</dbReference>
<gene>
    <name evidence="3" type="ORF">EYB31_19950</name>
</gene>
<dbReference type="PANTHER" id="PTHR43308:SF5">
    <property type="entry name" value="S-LAYER PROTEIN _ PEPTIDOGLYCAN ENDO-BETA-N-ACETYLGLUCOSAMINIDASE"/>
    <property type="match status" value="1"/>
</dbReference>
<organism evidence="3 4">
    <name type="scientific">Paenibacillus thalictri</name>
    <dbReference type="NCBI Taxonomy" id="2527873"/>
    <lineage>
        <taxon>Bacteria</taxon>
        <taxon>Bacillati</taxon>
        <taxon>Bacillota</taxon>
        <taxon>Bacilli</taxon>
        <taxon>Bacillales</taxon>
        <taxon>Paenibacillaceae</taxon>
        <taxon>Paenibacillus</taxon>
    </lineage>
</organism>
<feature type="domain" description="SLH" evidence="2">
    <location>
        <begin position="2958"/>
        <end position="3021"/>
    </location>
</feature>
<proteinExistence type="predicted"/>
<dbReference type="InterPro" id="IPR001119">
    <property type="entry name" value="SLH_dom"/>
</dbReference>
<sequence>MALKQKSIYAIVFAGICIALLAGLTAYQANASTGRWTDGSNPDTSWFDVDPTFGTFTINTPAKLAGVAKLVNDGVNRNGVPVNGLSGKRLEVNQDLDLSAYYWMPIGTDANPFKGTLITADGLIKEIRGMKVADDLAYGGLIGYMDGATVGGFKFTSTGNINMPSVTRDVYVGAAVGKMVNNSYLYDITNDMTVTVNSGSQVAHAGGIIGQSEGNISNLVNNGAVTVSGGTVYAGGVTGSVYGSGLNAVKLWNYKALNATGQPGKDVYAGGIAGYSPVSIKMSDYNTAISNSGNVTVSGGANLYAGGILGKASGLAVFSPSTTNSGAVTVTAASATSSYAGALAGSLGTTQAADLVFANTGIVTNNGGSNAYTGGLAGYAEGALTYVQNYTNSIAITVTGKDHLYTGGLVGYASGNLIFKGATKNTAVIQVSGGGQPNQPDEAYTGGLVGYGAARVLFDNTAAAAFQNSGALTVTGGTGLYTGGIVGNGAYARTSGDPSDNVTSIADIRVTGVKKLYTGGFIGIVPQESVDKAIAGATFANDITVTAMASGPDNTVSTGGIVGYYVNGSGNGSISGATWKRTQTGVDGNNDPTYSGGTLKSTGGGAYTYTGGIAGYVKGGQISGAAAGNTAVSYATITADGFIGGIAGYLNGTINTATVKYLDATVQTADGYAGGIAGTAQGAISGATVGDAAAAGSDSVKLAAPAGIDRLTAGGLVGQSEGPLTATGSLVTRIALLNEAGKSGYNLGGMAGILAAGAQIGAAGSPVEVKQLNMTANAVDSNVGGAIGINRSEAITRLQIENVAIQVPVSGSRIGGAIGLQEAVMIVPSSGFAITAQDISIVSPGSNNQIGGIAGKNTGVTNMVKTQNHLLEVSGDNVQLGGIAGRSEAPDNSASLAGIAGAWVRAGEQLLLKATGANAMVGGIAGSARNTEIKDPVIDAELPDTATISVTGANAKAGGIAGNIENSKIVGDAVKVNVDNLFITSAVSATAPYIGGIAGYNDKTRVEKMASGNVNLIVASPNAVVGGMTGYNLSGDTAAVIVNNHTDALSIKVNPTATPSTVGGIVGVNDRRVTDPSVNPGTAVSTIQNSRIVGTIQVTADAAITGGMVGENRSLIANNSISDKISVISRGKSAIVGGLAGVNTELGTLYYTYSNANLTVEGENTLLGGLVGENRGQVIASYVDIDISGSANGTDGNPVYLGGVIGRNSGTIDKSYSVSKVTAKGSYTMVGGLVGEHAAGSITNSYAAKEVIASSDHSFAGGLLGRIVGGTVTTAYSAGKVTASGEGSLAGGFAGHYDNTSKELLFKTYYVKDVDNNINEDLPDFAEGTMLWLNVQARLSTILAETLRNRDNFPSLSGWDFVATWRYGSLDAVYKYPELIRVANSGGETGNGDDVNANINWYMRDPNAFSFELKTEAELAGLAAIVNGSLPGVTKFSFEGKTIKVANPIHIQSKQWTPIGIGEDSPFEGSFNGNNQLIDGLTLTPVVSYSGLFGVIGQQGKVENIRIEPLAVAGQQFTGVLAGVNKGAVANINIKLLNGAKVSGGTVGSVLGKNTGTVSALAITLEGGSRIEATGANAVAGGLIGDNAFALNPGWFTFQPTDASIGSAATHATVGGLIGRQTGDVSGMNINIATNYRISTTGANNILGGLIGQHVSGKADRITVTFTDSTLQALGAGSTLGGIIGQSDSGSTISNATLKAAQSGQHMTVNGIVGGIVGTKEGRGTNAFDLEAVKVDNVTMATLDGSAQAVLGGIAGKLSNTALKQAEVSGALQAAGEQVIAGGIAGQADNSILYMVKVTSDIEATAKTGVSSIGGVAGIISSSNVNLAFDFGKLAPFYRGIYNASVTNKTIKATGSDSAADMYVGGIAGKNTAASIYHAESLPAISVSGGKTVVVGGIAGYSSGVIVSSAAHSGITADTSRMYHVGGAVGQAGGGEIHYVTVTSTDGGKIAVSSTVTKPGMTPAAYVGGFAGTADNTLFADSFTGLPVQVVSDNQDDTLYAGGFAGLLGDADPSGSGSIQRAYATGNVEVQGITGAYAGGFAGSADRYAITEAYTTGNVANTGFDTRTGGFAGVVERSASVKKAYAVQEKVTTTGINHATRSYTGGFAGYNDGTIENAFAGTPAVSMNVTGANAFNGAFVGYNFRNGKVTSSSYLGTLDPIGRNLGSGQPASAASDVSASYGFGGWSFDVDASYLSVYDASDIAIQNAKQFTGVVTLYNDPSIDFYKLFNRTAAAKPDLSRFSLGTDVDMSGVAWIPFGSFRGEFDGKGKTIKALKGSAPTASAYGFAAENYGKIANIAFVDADIAAGANTGIVAGINHTGATISGITLNGGKVQGADYTGGAIGLNSGTADGIAVNAAVSSPSGTIGGIAGANEGKISKSYSRGTVRNTNAAGAAVTAGGITGENTAAGEIAESFSFANIAIGADQANVGGIAGVNSGKIGNTYFSGRLSAEGTTKVRAGGIAGYAAAGTIGDALNVGEVTASSGGKIVKGQTFFGGIAGQKEDAAMIAGTAFNKQMLKADTAYYNAAGKRIAGTEGEAAALMAKDMVKATPPIALNGSLWQSTQGYYPQLAAFSGKTASKLSAAAVVFGDKDSIYSVKADFTLTGNGELVWSAATDTAAIESGTAGSYKGTLKTAGSADLTAAVGGDTRTLTVNAPAPAFSETAQKPRIVSGDNPFSGRTSVVLATDEAGGKIVYTLDGSQPDAWSTVYAGPIAISGPTTIKAMTMAEDKENSEVLPTTWMLRTYDSPGGGGGGGGAYQPPVTEPAITANIGSKTVATDNQTTVSVAHNSKLTLTAPEGQTIYYTTDGSTPTKDSPRYTGEILITGNMTIKMITDKNDQVVVINYRVENAKYNLKDDAKETKYISGYENNEFKPDNALSRYEIAYMLNPLLNKEDVTVGNVLKGVDSDKENLVAFFTSAGIIEGYPDNTFGGDKGLTRAEFVVVMSRVLKLDISEAGEPLLSDIQGHWSEKYINAFTKAGYVQGFPDGTFKPDSPITRAEAVVLINRITGMEKQDAPAKFTDLPPSHWAYQDIMAAAK</sequence>
<comment type="caution">
    <text evidence="3">The sequence shown here is derived from an EMBL/GenBank/DDBJ whole genome shotgun (WGS) entry which is preliminary data.</text>
</comment>
<dbReference type="EMBL" id="SIRE01000014">
    <property type="protein sequence ID" value="TBL76274.1"/>
    <property type="molecule type" value="Genomic_DNA"/>
</dbReference>
<dbReference type="PROSITE" id="PS51272">
    <property type="entry name" value="SLH"/>
    <property type="match status" value="2"/>
</dbReference>
<accession>A0A4Q9DN45</accession>
<dbReference type="InterPro" id="IPR059177">
    <property type="entry name" value="GH29D-like_dom"/>
</dbReference>
<evidence type="ECO:0000256" key="1">
    <source>
        <dbReference type="SAM" id="SignalP"/>
    </source>
</evidence>
<feature type="signal peptide" evidence="1">
    <location>
        <begin position="1"/>
        <end position="31"/>
    </location>
</feature>
<dbReference type="InterPro" id="IPR051465">
    <property type="entry name" value="Cell_Envelope_Struct_Comp"/>
</dbReference>
<evidence type="ECO:0000313" key="3">
    <source>
        <dbReference type="EMBL" id="TBL76274.1"/>
    </source>
</evidence>
<evidence type="ECO:0000259" key="2">
    <source>
        <dbReference type="PROSITE" id="PS51272"/>
    </source>
</evidence>
<dbReference type="Pfam" id="PF00395">
    <property type="entry name" value="SLH"/>
    <property type="match status" value="2"/>
</dbReference>